<keyword evidence="4" id="KW-1003">Cell membrane</keyword>
<gene>
    <name evidence="8" type="ORF">OHM77_08710</name>
</gene>
<keyword evidence="3" id="KW-0536">Nodulation</keyword>
<comment type="similarity">
    <text evidence="1">Belongs to the ABC transporter superfamily.</text>
</comment>
<evidence type="ECO:0000313" key="8">
    <source>
        <dbReference type="EMBL" id="WIM04780.1"/>
    </source>
</evidence>
<reference evidence="8" key="1">
    <citation type="journal article" date="2023" name="Nat. Microbiol.">
        <title>Enrichment and characterization of a nitric oxide-reducing microbial community in a continuous bioreactor.</title>
        <authorList>
            <person name="Garrido-Amador P."/>
            <person name="Stortenbeker N."/>
            <person name="Wessels H.J.C.T."/>
            <person name="Speth D.R."/>
            <person name="Garcia-Heredia I."/>
            <person name="Kartal B."/>
        </authorList>
    </citation>
    <scope>NUCLEOTIDE SEQUENCE</scope>
    <source>
        <strain evidence="8">MAG1</strain>
    </source>
</reference>
<dbReference type="EMBL" id="CP107246">
    <property type="protein sequence ID" value="WIM04780.1"/>
    <property type="molecule type" value="Genomic_DNA"/>
</dbReference>
<keyword evidence="6 8" id="KW-0067">ATP-binding</keyword>
<evidence type="ECO:0000256" key="6">
    <source>
        <dbReference type="ARBA" id="ARBA00022840"/>
    </source>
</evidence>
<dbReference type="AlphaFoldDB" id="A0AA49FJL1"/>
<dbReference type="InterPro" id="IPR003593">
    <property type="entry name" value="AAA+_ATPase"/>
</dbReference>
<proteinExistence type="inferred from homology"/>
<dbReference type="SMART" id="SM00382">
    <property type="entry name" value="AAA"/>
    <property type="match status" value="1"/>
</dbReference>
<dbReference type="PANTHER" id="PTHR42711">
    <property type="entry name" value="ABC TRANSPORTER ATP-BINDING PROTEIN"/>
    <property type="match status" value="1"/>
</dbReference>
<name>A0AA49FJL1_9PROT</name>
<organism evidence="8">
    <name type="scientific">Candidatus Nitricoxidivorans perseverans</name>
    <dbReference type="NCBI Taxonomy" id="2975601"/>
    <lineage>
        <taxon>Bacteria</taxon>
        <taxon>Pseudomonadati</taxon>
        <taxon>Pseudomonadota</taxon>
        <taxon>Betaproteobacteria</taxon>
        <taxon>Nitrosomonadales</taxon>
        <taxon>Sterolibacteriaceae</taxon>
        <taxon>Candidatus Nitricoxidivorans</taxon>
    </lineage>
</organism>
<evidence type="ECO:0000256" key="1">
    <source>
        <dbReference type="ARBA" id="ARBA00005417"/>
    </source>
</evidence>
<dbReference type="InterPro" id="IPR027417">
    <property type="entry name" value="P-loop_NTPase"/>
</dbReference>
<dbReference type="PROSITE" id="PS50893">
    <property type="entry name" value="ABC_TRANSPORTER_2"/>
    <property type="match status" value="1"/>
</dbReference>
<dbReference type="GO" id="GO:0016887">
    <property type="term" value="F:ATP hydrolysis activity"/>
    <property type="evidence" value="ECO:0007669"/>
    <property type="project" value="InterPro"/>
</dbReference>
<evidence type="ECO:0000256" key="4">
    <source>
        <dbReference type="ARBA" id="ARBA00022475"/>
    </source>
</evidence>
<dbReference type="InterPro" id="IPR050763">
    <property type="entry name" value="ABC_transporter_ATP-binding"/>
</dbReference>
<dbReference type="Pfam" id="PF00005">
    <property type="entry name" value="ABC_tran"/>
    <property type="match status" value="1"/>
</dbReference>
<keyword evidence="5" id="KW-0547">Nucleotide-binding</keyword>
<keyword evidence="2" id="KW-0813">Transport</keyword>
<feature type="domain" description="ABC transporter" evidence="7">
    <location>
        <begin position="5"/>
        <end position="236"/>
    </location>
</feature>
<evidence type="ECO:0000259" key="7">
    <source>
        <dbReference type="PROSITE" id="PS50893"/>
    </source>
</evidence>
<dbReference type="PANTHER" id="PTHR42711:SF5">
    <property type="entry name" value="ABC TRANSPORTER ATP-BINDING PROTEIN NATA"/>
    <property type="match status" value="1"/>
</dbReference>
<dbReference type="SUPFAM" id="SSF52540">
    <property type="entry name" value="P-loop containing nucleoside triphosphate hydrolases"/>
    <property type="match status" value="1"/>
</dbReference>
<evidence type="ECO:0000256" key="3">
    <source>
        <dbReference type="ARBA" id="ARBA00022458"/>
    </source>
</evidence>
<dbReference type="Proteomes" id="UP001234916">
    <property type="component" value="Chromosome"/>
</dbReference>
<dbReference type="KEGG" id="npv:OHM77_08710"/>
<dbReference type="InterPro" id="IPR003439">
    <property type="entry name" value="ABC_transporter-like_ATP-bd"/>
</dbReference>
<evidence type="ECO:0000256" key="2">
    <source>
        <dbReference type="ARBA" id="ARBA00022448"/>
    </source>
</evidence>
<protein>
    <submittedName>
        <fullName evidence="8">ABC transporter ATP-binding protein</fullName>
    </submittedName>
</protein>
<evidence type="ECO:0000256" key="5">
    <source>
        <dbReference type="ARBA" id="ARBA00022741"/>
    </source>
</evidence>
<keyword evidence="4" id="KW-0472">Membrane</keyword>
<dbReference type="Gene3D" id="3.40.50.300">
    <property type="entry name" value="P-loop containing nucleotide triphosphate hydrolases"/>
    <property type="match status" value="1"/>
</dbReference>
<accession>A0AA49FJL1</accession>
<dbReference type="GO" id="GO:0005524">
    <property type="term" value="F:ATP binding"/>
    <property type="evidence" value="ECO:0007669"/>
    <property type="project" value="UniProtKB-KW"/>
</dbReference>
<sequence length="248" mass="26418">MTAAVLIDNLTLRYPSGTVAVADLSLDIRPGEIFGLLGLNGAGKSSLIKAIVTLLRPSTGRVGVFGLDTRKEAAAVKRRIGVVPQENNLDTYLDVRQNLLFHCRYAGIPARTAAQRADRWLSLLEIGDKAGESVLHLSGGSKRKVMLAKAFITAPELLVLDEPSAGLDPEVRSVLWAQVRTFRAAGGTVFLSTHYLEEAEVLCDRIGILHRGQLAALIAREGNGIFPSDRVAAAFHAVTGTSGAGQPS</sequence>